<dbReference type="Proteomes" id="UP000035068">
    <property type="component" value="Unassembled WGS sequence"/>
</dbReference>
<evidence type="ECO:0000256" key="11">
    <source>
        <dbReference type="PROSITE-ProRule" id="PRU00703"/>
    </source>
</evidence>
<dbReference type="CDD" id="cd17772">
    <property type="entry name" value="CBS_pair_DHH_polyA_Pol_assoc"/>
    <property type="match status" value="1"/>
</dbReference>
<dbReference type="Gene3D" id="3.90.1640.10">
    <property type="entry name" value="inorganic pyrophosphatase (n-terminal core)"/>
    <property type="match status" value="1"/>
</dbReference>
<feature type="domain" description="CBS" evidence="13">
    <location>
        <begin position="315"/>
        <end position="371"/>
    </location>
</feature>
<evidence type="ECO:0000313" key="15">
    <source>
        <dbReference type="Proteomes" id="UP000035068"/>
    </source>
</evidence>
<comment type="cofactor">
    <cofactor evidence="1">
        <name>Mg(2+)</name>
        <dbReference type="ChEBI" id="CHEBI:18420"/>
    </cofactor>
</comment>
<evidence type="ECO:0000256" key="12">
    <source>
        <dbReference type="RuleBase" id="RU003953"/>
    </source>
</evidence>
<dbReference type="InterPro" id="IPR046342">
    <property type="entry name" value="CBS_dom_sf"/>
</dbReference>
<keyword evidence="8" id="KW-0547">Nucleotide-binding</keyword>
<comment type="similarity">
    <text evidence="2 12">Belongs to the tRNA nucleotidyltransferase/poly(A) polymerase family.</text>
</comment>
<evidence type="ECO:0000259" key="13">
    <source>
        <dbReference type="PROSITE" id="PS51371"/>
    </source>
</evidence>
<dbReference type="InterPro" id="IPR038763">
    <property type="entry name" value="DHH_sf"/>
</dbReference>
<dbReference type="Pfam" id="PF01368">
    <property type="entry name" value="DHH"/>
    <property type="match status" value="1"/>
</dbReference>
<accession>A0A0C2HIC8</accession>
<evidence type="ECO:0000256" key="10">
    <source>
        <dbReference type="ARBA" id="ARBA00022884"/>
    </source>
</evidence>
<dbReference type="InterPro" id="IPR002646">
    <property type="entry name" value="PolA_pol_head_dom"/>
</dbReference>
<dbReference type="SUPFAM" id="SSF54631">
    <property type="entry name" value="CBS-domain pair"/>
    <property type="match status" value="1"/>
</dbReference>
<keyword evidence="5" id="KW-0819">tRNA processing</keyword>
<keyword evidence="3" id="KW-0820">tRNA-binding</keyword>
<protein>
    <submittedName>
        <fullName evidence="14">Polya polymerase</fullName>
    </submittedName>
</protein>
<dbReference type="InterPro" id="IPR001667">
    <property type="entry name" value="DDH_dom"/>
</dbReference>
<dbReference type="SUPFAM" id="SSF64182">
    <property type="entry name" value="DHH phosphoesterases"/>
    <property type="match status" value="1"/>
</dbReference>
<evidence type="ECO:0000256" key="1">
    <source>
        <dbReference type="ARBA" id="ARBA00001946"/>
    </source>
</evidence>
<evidence type="ECO:0000256" key="7">
    <source>
        <dbReference type="ARBA" id="ARBA00022723"/>
    </source>
</evidence>
<dbReference type="Gene3D" id="3.30.460.10">
    <property type="entry name" value="Beta Polymerase, domain 2"/>
    <property type="match status" value="1"/>
</dbReference>
<keyword evidence="6" id="KW-0548">Nucleotidyltransferase</keyword>
<keyword evidence="15" id="KW-1185">Reference proteome</keyword>
<dbReference type="InterPro" id="IPR000644">
    <property type="entry name" value="CBS_dom"/>
</dbReference>
<keyword evidence="10 12" id="KW-0694">RNA-binding</keyword>
<dbReference type="SUPFAM" id="SSF81301">
    <property type="entry name" value="Nucleotidyltransferase"/>
    <property type="match status" value="1"/>
</dbReference>
<dbReference type="GO" id="GO:0016779">
    <property type="term" value="F:nucleotidyltransferase activity"/>
    <property type="evidence" value="ECO:0007669"/>
    <property type="project" value="UniProtKB-KW"/>
</dbReference>
<dbReference type="RefSeq" id="WP_040097677.1">
    <property type="nucleotide sequence ID" value="NZ_JWJD01000002.1"/>
</dbReference>
<dbReference type="GO" id="GO:0008033">
    <property type="term" value="P:tRNA processing"/>
    <property type="evidence" value="ECO:0007669"/>
    <property type="project" value="UniProtKB-KW"/>
</dbReference>
<dbReference type="SMART" id="SM00116">
    <property type="entry name" value="CBS"/>
    <property type="match status" value="2"/>
</dbReference>
<proteinExistence type="inferred from homology"/>
<evidence type="ECO:0000256" key="6">
    <source>
        <dbReference type="ARBA" id="ARBA00022695"/>
    </source>
</evidence>
<keyword evidence="11" id="KW-0129">CBS domain</keyword>
<keyword evidence="4 12" id="KW-0808">Transferase</keyword>
<keyword evidence="7" id="KW-0479">Metal-binding</keyword>
<dbReference type="GO" id="GO:0046872">
    <property type="term" value="F:metal ion binding"/>
    <property type="evidence" value="ECO:0007669"/>
    <property type="project" value="UniProtKB-KW"/>
</dbReference>
<dbReference type="InterPro" id="IPR043519">
    <property type="entry name" value="NT_sf"/>
</dbReference>
<dbReference type="InterPro" id="IPR052390">
    <property type="entry name" value="tRNA_nt/polyA_polymerase"/>
</dbReference>
<dbReference type="Pfam" id="PF00571">
    <property type="entry name" value="CBS"/>
    <property type="match status" value="2"/>
</dbReference>
<dbReference type="AlphaFoldDB" id="A0A0C2HIC8"/>
<evidence type="ECO:0000256" key="2">
    <source>
        <dbReference type="ARBA" id="ARBA00007265"/>
    </source>
</evidence>
<name>A0A0C2HIC8_9BACT</name>
<dbReference type="PANTHER" id="PTHR47788">
    <property type="entry name" value="POLYA POLYMERASE"/>
    <property type="match status" value="1"/>
</dbReference>
<feature type="domain" description="CBS" evidence="13">
    <location>
        <begin position="377"/>
        <end position="434"/>
    </location>
</feature>
<dbReference type="Gene3D" id="1.10.3090.10">
    <property type="entry name" value="cca-adding enzyme, domain 2"/>
    <property type="match status" value="1"/>
</dbReference>
<dbReference type="GO" id="GO:0000049">
    <property type="term" value="F:tRNA binding"/>
    <property type="evidence" value="ECO:0007669"/>
    <property type="project" value="UniProtKB-KW"/>
</dbReference>
<dbReference type="InterPro" id="IPR032828">
    <property type="entry name" value="PolyA_RNA-bd"/>
</dbReference>
<sequence>MDVITTHINADFDCLGSMIAAKKLYPKAEMVFAGAQERSLREFFLKSASYAYAFKRIRDIDLTAIRRLILVDVRQAERIGPFGEVAQREGVELHVYDHHPGGEGNLKGNVEVVEPVGSTVTVFCRLFKQRGIHPTADEATLMMLGLYEDTGNLMFSSTTSEDFHAAAFLLEHGANLDAVADFLTYEMTPEQVSLLHELLASRTVLNVHGFDVSIAHASVEHFIGDLAVLTHKLRDMENLRALIVAVRMGDRVFMVGRSRLPEVHVGGILSEFGGGGHAFAASAAVRGQTLVQVLERLNAVLPRHVNPRVEARHLMSYPVKTVSRDTSIEEVRSFLTRYNINAAPVVDDGQVVGIITRQMVEKAAHHGLGEVSAEEYMEADFATVTPTVPVDELQELIVGRNQRFVPVLKDGRLAGAITRTDLLRYMVDRGPRGERGHEPETGQGTTDLKRREVVRMIREQLPPPVRELFEDFGRTADALGLKVFAVGGFVRDLLLDEPNLDLDIVVEGDGIAFAEAFARDHECRVRSHEKFGTAVIVFPDDFKVDVASTRVEYYLEPAALPTVETASLKLDLYRRDFTINTLAIVLNHGSFGELLDFFGGLRDLREKAIRVLHNLSFVEDPTRVFRAVRFEQRLGFDIGKQTEHLIRSAVRMGFLDRIGGPRLLNEIIHILEEVRPFPAMARLEELDLVKFLHPALKIGEETGAVFERATRALHWYELLYTGKPCSEWVVYFLCLIRDLDADAFQGICERLGIPGRLHPLFTEQRHLAQGVLQRFQAFARRKMKRPRNSEIYQWLLPLDTEVLLYLMARLESEEARSWISVFVTRLRDQKPLLSGEDLKVLGVPPGPLYREILEQLLLRRLDGEVVTREQEIDLVQRKYMKNVHSSGLPQSRN</sequence>
<dbReference type="SUPFAM" id="SSF81891">
    <property type="entry name" value="Poly A polymerase C-terminal region-like"/>
    <property type="match status" value="1"/>
</dbReference>
<dbReference type="Gene3D" id="3.10.310.30">
    <property type="match status" value="1"/>
</dbReference>
<evidence type="ECO:0000256" key="9">
    <source>
        <dbReference type="ARBA" id="ARBA00022842"/>
    </source>
</evidence>
<evidence type="ECO:0000256" key="8">
    <source>
        <dbReference type="ARBA" id="ARBA00022741"/>
    </source>
</evidence>
<dbReference type="Gene3D" id="3.10.580.10">
    <property type="entry name" value="CBS-domain"/>
    <property type="match status" value="1"/>
</dbReference>
<dbReference type="PANTHER" id="PTHR47788:SF1">
    <property type="entry name" value="A-ADDING TRNA NUCLEOTIDYLTRANSFERASE"/>
    <property type="match status" value="1"/>
</dbReference>
<comment type="caution">
    <text evidence="14">The sequence shown here is derived from an EMBL/GenBank/DDBJ whole genome shotgun (WGS) entry which is preliminary data.</text>
</comment>
<reference evidence="14 15" key="1">
    <citation type="submission" date="2014-12" db="EMBL/GenBank/DDBJ databases">
        <title>Genomes of Geoalkalibacter ferrihydriticus and Geoalkalibacter subterraneus, two haloalkaliphilic metal-reducing members of the Geobacteraceae.</title>
        <authorList>
            <person name="Badalamenti J.P."/>
            <person name="Torres C.I."/>
            <person name="Krajmalnik-Brown R."/>
            <person name="Bond D.R."/>
        </authorList>
    </citation>
    <scope>NUCLEOTIDE SEQUENCE [LARGE SCALE GENOMIC DNA]</scope>
    <source>
        <strain evidence="14 15">DSM 17813</strain>
    </source>
</reference>
<evidence type="ECO:0000313" key="14">
    <source>
        <dbReference type="EMBL" id="KIH76761.1"/>
    </source>
</evidence>
<dbReference type="Pfam" id="PF12627">
    <property type="entry name" value="PolyA_pol_RNAbd"/>
    <property type="match status" value="1"/>
</dbReference>
<organism evidence="14 15">
    <name type="scientific">Geoalkalibacter ferrihydriticus DSM 17813</name>
    <dbReference type="NCBI Taxonomy" id="1121915"/>
    <lineage>
        <taxon>Bacteria</taxon>
        <taxon>Pseudomonadati</taxon>
        <taxon>Thermodesulfobacteriota</taxon>
        <taxon>Desulfuromonadia</taxon>
        <taxon>Desulfuromonadales</taxon>
        <taxon>Geoalkalibacteraceae</taxon>
        <taxon>Geoalkalibacter</taxon>
    </lineage>
</organism>
<dbReference type="GO" id="GO:0000166">
    <property type="term" value="F:nucleotide binding"/>
    <property type="evidence" value="ECO:0007669"/>
    <property type="project" value="UniProtKB-KW"/>
</dbReference>
<dbReference type="Pfam" id="PF01743">
    <property type="entry name" value="PolyA_pol"/>
    <property type="match status" value="1"/>
</dbReference>
<keyword evidence="9" id="KW-0460">Magnesium</keyword>
<gene>
    <name evidence="14" type="ORF">GFER_06415</name>
</gene>
<dbReference type="CDD" id="cd05398">
    <property type="entry name" value="NT_ClassII-CCAase"/>
    <property type="match status" value="1"/>
</dbReference>
<evidence type="ECO:0000256" key="3">
    <source>
        <dbReference type="ARBA" id="ARBA00022555"/>
    </source>
</evidence>
<dbReference type="PROSITE" id="PS51371">
    <property type="entry name" value="CBS"/>
    <property type="match status" value="2"/>
</dbReference>
<evidence type="ECO:0000256" key="5">
    <source>
        <dbReference type="ARBA" id="ARBA00022694"/>
    </source>
</evidence>
<dbReference type="EMBL" id="JWJD01000002">
    <property type="protein sequence ID" value="KIH76761.1"/>
    <property type="molecule type" value="Genomic_DNA"/>
</dbReference>
<evidence type="ECO:0000256" key="4">
    <source>
        <dbReference type="ARBA" id="ARBA00022679"/>
    </source>
</evidence>